<protein>
    <submittedName>
        <fullName evidence="1">Uncharacterized protein</fullName>
    </submittedName>
</protein>
<accession>A0A834EQF9</accession>
<evidence type="ECO:0000313" key="1">
    <source>
        <dbReference type="EMBL" id="KAF6125316.1"/>
    </source>
</evidence>
<sequence>MGLVPPGLRGAQHLCSRLTSSPQSPAARIRIGAAQELHRGPGVLVGLCYPPRHAEKTGFPRRCPCGGNRCSSGLQLQRAWGDSSVAGLGLRPMGGSQLSFGQDSITEPIAPQVGVQPRGAHVVSWEKSQLPDSLLQSLLSRAVLLAQALILGQPAGPLRRLVPAAQAYHHMATT</sequence>
<dbReference type="Proteomes" id="UP000664940">
    <property type="component" value="Unassembled WGS sequence"/>
</dbReference>
<reference evidence="1 2" key="1">
    <citation type="journal article" date="2020" name="Nature">
        <title>Six reference-quality genomes reveal evolution of bat adaptations.</title>
        <authorList>
            <person name="Jebb D."/>
            <person name="Huang Z."/>
            <person name="Pippel M."/>
            <person name="Hughes G.M."/>
            <person name="Lavrichenko K."/>
            <person name="Devanna P."/>
            <person name="Winkler S."/>
            <person name="Jermiin L.S."/>
            <person name="Skirmuntt E.C."/>
            <person name="Katzourakis A."/>
            <person name="Burkitt-Gray L."/>
            <person name="Ray D.A."/>
            <person name="Sullivan K.A.M."/>
            <person name="Roscito J.G."/>
            <person name="Kirilenko B.M."/>
            <person name="Davalos L.M."/>
            <person name="Corthals A.P."/>
            <person name="Power M.L."/>
            <person name="Jones G."/>
            <person name="Ransome R.D."/>
            <person name="Dechmann D.K.N."/>
            <person name="Locatelli A.G."/>
            <person name="Puechmaille S.J."/>
            <person name="Fedrigo O."/>
            <person name="Jarvis E.D."/>
            <person name="Hiller M."/>
            <person name="Vernes S.C."/>
            <person name="Myers E.W."/>
            <person name="Teeling E.C."/>
        </authorList>
    </citation>
    <scope>NUCLEOTIDE SEQUENCE [LARGE SCALE GENOMIC DNA]</scope>
    <source>
        <strain evidence="1">Bat1K_MPI-CBG_1</strain>
    </source>
</reference>
<dbReference type="AlphaFoldDB" id="A0A834EQF9"/>
<name>A0A834EQF9_9CHIR</name>
<gene>
    <name evidence="1" type="ORF">HJG60_009824</name>
</gene>
<comment type="caution">
    <text evidence="1">The sequence shown here is derived from an EMBL/GenBank/DDBJ whole genome shotgun (WGS) entry which is preliminary data.</text>
</comment>
<evidence type="ECO:0000313" key="2">
    <source>
        <dbReference type="Proteomes" id="UP000664940"/>
    </source>
</evidence>
<proteinExistence type="predicted"/>
<dbReference type="EMBL" id="JABVXQ010000002">
    <property type="protein sequence ID" value="KAF6125316.1"/>
    <property type="molecule type" value="Genomic_DNA"/>
</dbReference>
<organism evidence="1 2">
    <name type="scientific">Phyllostomus discolor</name>
    <name type="common">pale spear-nosed bat</name>
    <dbReference type="NCBI Taxonomy" id="89673"/>
    <lineage>
        <taxon>Eukaryota</taxon>
        <taxon>Metazoa</taxon>
        <taxon>Chordata</taxon>
        <taxon>Craniata</taxon>
        <taxon>Vertebrata</taxon>
        <taxon>Euteleostomi</taxon>
        <taxon>Mammalia</taxon>
        <taxon>Eutheria</taxon>
        <taxon>Laurasiatheria</taxon>
        <taxon>Chiroptera</taxon>
        <taxon>Yangochiroptera</taxon>
        <taxon>Phyllostomidae</taxon>
        <taxon>Phyllostominae</taxon>
        <taxon>Phyllostomus</taxon>
    </lineage>
</organism>